<accession>A0ABU3F890</accession>
<evidence type="ECO:0000313" key="4">
    <source>
        <dbReference type="EMBL" id="MDT2758873.1"/>
    </source>
</evidence>
<comment type="caution">
    <text evidence="4">The sequence shown here is derived from an EMBL/GenBank/DDBJ whole genome shotgun (WGS) entry which is preliminary data.</text>
</comment>
<proteinExistence type="predicted"/>
<sequence length="302" mass="34682">MAKKKVDKKKRKKRIIYTFFSSVILLGVLLLLAPIFFDMIDLAKRKDMVADYEQKVPEKGNATIELIKKYNKMIYQQQKGEAAEEVKITDIQSDLKTPIGFVNIPSIHLINMVIHFGDSDWVLNHGIGTLPFTTLPIGGKNTLSGVTGHSGLANQILFDNIRYLKNGDVFYLNAFGKETAYKVYDKKVVDPKDKDAVKAFYIQQDKDLAALMTCTPLFINSHRLVVYGKRIPLKAAKEVKTVHRTVWSLDTIWIATLLIFLLLLLLWLIYRYFRDRRKEKQPEDELEDSEHTDEANDVKADD</sequence>
<organism evidence="4 5">
    <name type="scientific">Enterococcus xiangfangensis</name>
    <dbReference type="NCBI Taxonomy" id="1296537"/>
    <lineage>
        <taxon>Bacteria</taxon>
        <taxon>Bacillati</taxon>
        <taxon>Bacillota</taxon>
        <taxon>Bacilli</taxon>
        <taxon>Lactobacillales</taxon>
        <taxon>Enterococcaceae</taxon>
        <taxon>Enterococcus</taxon>
    </lineage>
</organism>
<feature type="compositionally biased region" description="Basic and acidic residues" evidence="2">
    <location>
        <begin position="292"/>
        <end position="302"/>
    </location>
</feature>
<reference evidence="4" key="1">
    <citation type="submission" date="2023-03" db="EMBL/GenBank/DDBJ databases">
        <authorList>
            <person name="Shen W."/>
            <person name="Cai J."/>
        </authorList>
    </citation>
    <scope>NUCLEOTIDE SEQUENCE</scope>
    <source>
        <strain evidence="4">P66-3</strain>
    </source>
</reference>
<keyword evidence="3" id="KW-1133">Transmembrane helix</keyword>
<feature type="region of interest" description="Disordered" evidence="2">
    <location>
        <begin position="279"/>
        <end position="302"/>
    </location>
</feature>
<dbReference type="Pfam" id="PF04203">
    <property type="entry name" value="Sortase"/>
    <property type="match status" value="1"/>
</dbReference>
<evidence type="ECO:0000313" key="5">
    <source>
        <dbReference type="Proteomes" id="UP001181046"/>
    </source>
</evidence>
<dbReference type="EMBL" id="JARQAJ010000001">
    <property type="protein sequence ID" value="MDT2758873.1"/>
    <property type="molecule type" value="Genomic_DNA"/>
</dbReference>
<keyword evidence="3" id="KW-0812">Transmembrane</keyword>
<dbReference type="NCBIfam" id="NF033745">
    <property type="entry name" value="class_C_sortase"/>
    <property type="match status" value="1"/>
</dbReference>
<evidence type="ECO:0000256" key="3">
    <source>
        <dbReference type="SAM" id="Phobius"/>
    </source>
</evidence>
<dbReference type="NCBIfam" id="TIGR01076">
    <property type="entry name" value="sortase_fam"/>
    <property type="match status" value="1"/>
</dbReference>
<feature type="transmembrane region" description="Helical" evidence="3">
    <location>
        <begin position="252"/>
        <end position="270"/>
    </location>
</feature>
<feature type="transmembrane region" description="Helical" evidence="3">
    <location>
        <begin position="15"/>
        <end position="37"/>
    </location>
</feature>
<keyword evidence="3" id="KW-0472">Membrane</keyword>
<dbReference type="InterPro" id="IPR042002">
    <property type="entry name" value="Sortase_C"/>
</dbReference>
<keyword evidence="1" id="KW-0378">Hydrolase</keyword>
<keyword evidence="5" id="KW-1185">Reference proteome</keyword>
<dbReference type="InterPro" id="IPR023365">
    <property type="entry name" value="Sortase_dom-sf"/>
</dbReference>
<evidence type="ECO:0000256" key="2">
    <source>
        <dbReference type="SAM" id="MobiDB-lite"/>
    </source>
</evidence>
<protein>
    <submittedName>
        <fullName evidence="4">Class C sortase</fullName>
    </submittedName>
</protein>
<gene>
    <name evidence="4" type="ORF">P7H27_03760</name>
</gene>
<name>A0ABU3F890_9ENTE</name>
<dbReference type="Proteomes" id="UP001181046">
    <property type="component" value="Unassembled WGS sequence"/>
</dbReference>
<dbReference type="RefSeq" id="WP_311829512.1">
    <property type="nucleotide sequence ID" value="NZ_JARQAJ010000001.1"/>
</dbReference>
<dbReference type="Gene3D" id="2.40.260.10">
    <property type="entry name" value="Sortase"/>
    <property type="match status" value="1"/>
</dbReference>
<dbReference type="SUPFAM" id="SSF63817">
    <property type="entry name" value="Sortase"/>
    <property type="match status" value="1"/>
</dbReference>
<dbReference type="InterPro" id="IPR005754">
    <property type="entry name" value="Sortase"/>
</dbReference>
<evidence type="ECO:0000256" key="1">
    <source>
        <dbReference type="ARBA" id="ARBA00022801"/>
    </source>
</evidence>
<dbReference type="CDD" id="cd05827">
    <property type="entry name" value="Sortase_C"/>
    <property type="match status" value="1"/>
</dbReference>